<dbReference type="Gene3D" id="2.30.38.10">
    <property type="entry name" value="Luciferase, Domain 3"/>
    <property type="match status" value="1"/>
</dbReference>
<dbReference type="AlphaFoldDB" id="D8SS20"/>
<dbReference type="HOGENOM" id="CLU_000022_17_7_1"/>
<dbReference type="Gene3D" id="3.30.300.30">
    <property type="match status" value="1"/>
</dbReference>
<dbReference type="GO" id="GO:0016874">
    <property type="term" value="F:ligase activity"/>
    <property type="evidence" value="ECO:0007669"/>
    <property type="project" value="UniProtKB-KW"/>
</dbReference>
<evidence type="ECO:0000256" key="4">
    <source>
        <dbReference type="ARBA" id="ARBA00023098"/>
    </source>
</evidence>
<feature type="domain" description="AMP-binding enzyme C-terminal" evidence="5">
    <location>
        <begin position="76"/>
        <end position="149"/>
    </location>
</feature>
<dbReference type="InParanoid" id="D8SS20"/>
<accession>D8SS20</accession>
<evidence type="ECO:0000259" key="5">
    <source>
        <dbReference type="Pfam" id="PF13193"/>
    </source>
</evidence>
<evidence type="ECO:0000256" key="1">
    <source>
        <dbReference type="ARBA" id="ARBA00006432"/>
    </source>
</evidence>
<dbReference type="PANTHER" id="PTHR43859">
    <property type="entry name" value="ACYL-ACTIVATING ENZYME"/>
    <property type="match status" value="1"/>
</dbReference>
<dbReference type="Gramene" id="EFJ12742">
    <property type="protein sequence ID" value="EFJ12742"/>
    <property type="gene ID" value="SELMODRAFT_425113"/>
</dbReference>
<dbReference type="EMBL" id="GL377637">
    <property type="protein sequence ID" value="EFJ12742.1"/>
    <property type="molecule type" value="Genomic_DNA"/>
</dbReference>
<name>D8SS20_SELML</name>
<reference evidence="6 7" key="1">
    <citation type="journal article" date="2011" name="Science">
        <title>The Selaginella genome identifies genetic changes associated with the evolution of vascular plants.</title>
        <authorList>
            <person name="Banks J.A."/>
            <person name="Nishiyama T."/>
            <person name="Hasebe M."/>
            <person name="Bowman J.L."/>
            <person name="Gribskov M."/>
            <person name="dePamphilis C."/>
            <person name="Albert V.A."/>
            <person name="Aono N."/>
            <person name="Aoyama T."/>
            <person name="Ambrose B.A."/>
            <person name="Ashton N.W."/>
            <person name="Axtell M.J."/>
            <person name="Barker E."/>
            <person name="Barker M.S."/>
            <person name="Bennetzen J.L."/>
            <person name="Bonawitz N.D."/>
            <person name="Chapple C."/>
            <person name="Cheng C."/>
            <person name="Correa L.G."/>
            <person name="Dacre M."/>
            <person name="DeBarry J."/>
            <person name="Dreyer I."/>
            <person name="Elias M."/>
            <person name="Engstrom E.M."/>
            <person name="Estelle M."/>
            <person name="Feng L."/>
            <person name="Finet C."/>
            <person name="Floyd S.K."/>
            <person name="Frommer W.B."/>
            <person name="Fujita T."/>
            <person name="Gramzow L."/>
            <person name="Gutensohn M."/>
            <person name="Harholt J."/>
            <person name="Hattori M."/>
            <person name="Heyl A."/>
            <person name="Hirai T."/>
            <person name="Hiwatashi Y."/>
            <person name="Ishikawa M."/>
            <person name="Iwata M."/>
            <person name="Karol K.G."/>
            <person name="Koehler B."/>
            <person name="Kolukisaoglu U."/>
            <person name="Kubo M."/>
            <person name="Kurata T."/>
            <person name="Lalonde S."/>
            <person name="Li K."/>
            <person name="Li Y."/>
            <person name="Litt A."/>
            <person name="Lyons E."/>
            <person name="Manning G."/>
            <person name="Maruyama T."/>
            <person name="Michael T.P."/>
            <person name="Mikami K."/>
            <person name="Miyazaki S."/>
            <person name="Morinaga S."/>
            <person name="Murata T."/>
            <person name="Mueller-Roeber B."/>
            <person name="Nelson D.R."/>
            <person name="Obara M."/>
            <person name="Oguri Y."/>
            <person name="Olmstead R.G."/>
            <person name="Onodera N."/>
            <person name="Petersen B.L."/>
            <person name="Pils B."/>
            <person name="Prigge M."/>
            <person name="Rensing S.A."/>
            <person name="Riano-Pachon D.M."/>
            <person name="Roberts A.W."/>
            <person name="Sato Y."/>
            <person name="Scheller H.V."/>
            <person name="Schulz B."/>
            <person name="Schulz C."/>
            <person name="Shakirov E.V."/>
            <person name="Shibagaki N."/>
            <person name="Shinohara N."/>
            <person name="Shippen D.E."/>
            <person name="Soerensen I."/>
            <person name="Sotooka R."/>
            <person name="Sugimoto N."/>
            <person name="Sugita M."/>
            <person name="Sumikawa N."/>
            <person name="Tanurdzic M."/>
            <person name="Theissen G."/>
            <person name="Ulvskov P."/>
            <person name="Wakazuki S."/>
            <person name="Weng J.K."/>
            <person name="Willats W.W."/>
            <person name="Wipf D."/>
            <person name="Wolf P.G."/>
            <person name="Yang L."/>
            <person name="Zimmer A.D."/>
            <person name="Zhu Q."/>
            <person name="Mitros T."/>
            <person name="Hellsten U."/>
            <person name="Loque D."/>
            <person name="Otillar R."/>
            <person name="Salamov A."/>
            <person name="Schmutz J."/>
            <person name="Shapiro H."/>
            <person name="Lindquist E."/>
            <person name="Lucas S."/>
            <person name="Rokhsar D."/>
            <person name="Grigoriev I.V."/>
        </authorList>
    </citation>
    <scope>NUCLEOTIDE SEQUENCE [LARGE SCALE GENOMIC DNA]</scope>
</reference>
<dbReference type="GO" id="GO:0006631">
    <property type="term" value="P:fatty acid metabolic process"/>
    <property type="evidence" value="ECO:0007669"/>
    <property type="project" value="UniProtKB-KW"/>
</dbReference>
<comment type="similarity">
    <text evidence="1">Belongs to the ATP-dependent AMP-binding enzyme family.</text>
</comment>
<dbReference type="PANTHER" id="PTHR43859:SF4">
    <property type="entry name" value="BUTANOATE--COA LIGASE AAE1-RELATED"/>
    <property type="match status" value="1"/>
</dbReference>
<dbReference type="eggNOG" id="KOG1176">
    <property type="taxonomic scope" value="Eukaryota"/>
</dbReference>
<sequence length="176" mass="19726">MEWVARDGQTLGEVMVCRSTVMKGYHKDDEVTRAVFQGGWFHTCDLGVIHPDGYIQLHDRSKDIIISGGENISIIKVESVLYGHPEALQAAVVAWPDDFWEETPCAFMTLKDIGGATSTRGIIDYCRARMPHFMVPQSVVFGELPKTSTDDALIKQNSNISQTELFQMCHNGTYQQ</sequence>
<evidence type="ECO:0000256" key="3">
    <source>
        <dbReference type="ARBA" id="ARBA00022832"/>
    </source>
</evidence>
<evidence type="ECO:0000313" key="6">
    <source>
        <dbReference type="EMBL" id="EFJ12742.1"/>
    </source>
</evidence>
<protein>
    <recommendedName>
        <fullName evidence="5">AMP-binding enzyme C-terminal domain-containing protein</fullName>
    </recommendedName>
</protein>
<keyword evidence="2" id="KW-0436">Ligase</keyword>
<dbReference type="InterPro" id="IPR025110">
    <property type="entry name" value="AMP-bd_C"/>
</dbReference>
<gene>
    <name evidence="6" type="ORF">SELMODRAFT_425113</name>
</gene>
<dbReference type="STRING" id="88036.D8SS20"/>
<keyword evidence="3" id="KW-0276">Fatty acid metabolism</keyword>
<dbReference type="KEGG" id="smo:SELMODRAFT_425113"/>
<organism evidence="7">
    <name type="scientific">Selaginella moellendorffii</name>
    <name type="common">Spikemoss</name>
    <dbReference type="NCBI Taxonomy" id="88036"/>
    <lineage>
        <taxon>Eukaryota</taxon>
        <taxon>Viridiplantae</taxon>
        <taxon>Streptophyta</taxon>
        <taxon>Embryophyta</taxon>
        <taxon>Tracheophyta</taxon>
        <taxon>Lycopodiopsida</taxon>
        <taxon>Selaginellales</taxon>
        <taxon>Selaginellaceae</taxon>
        <taxon>Selaginella</taxon>
    </lineage>
</organism>
<dbReference type="Proteomes" id="UP000001514">
    <property type="component" value="Unassembled WGS sequence"/>
</dbReference>
<keyword evidence="7" id="KW-1185">Reference proteome</keyword>
<evidence type="ECO:0000313" key="7">
    <source>
        <dbReference type="Proteomes" id="UP000001514"/>
    </source>
</evidence>
<dbReference type="Pfam" id="PF13193">
    <property type="entry name" value="AMP-binding_C"/>
    <property type="match status" value="1"/>
</dbReference>
<dbReference type="InterPro" id="IPR045851">
    <property type="entry name" value="AMP-bd_C_sf"/>
</dbReference>
<proteinExistence type="inferred from homology"/>
<evidence type="ECO:0000256" key="2">
    <source>
        <dbReference type="ARBA" id="ARBA00022598"/>
    </source>
</evidence>
<dbReference type="SUPFAM" id="SSF56801">
    <property type="entry name" value="Acetyl-CoA synthetase-like"/>
    <property type="match status" value="1"/>
</dbReference>
<keyword evidence="4" id="KW-0443">Lipid metabolism</keyword>